<proteinExistence type="predicted"/>
<name>A0A0F8VVX6_9ZZZZ</name>
<comment type="caution">
    <text evidence="2">The sequence shown here is derived from an EMBL/GenBank/DDBJ whole genome shotgun (WGS) entry which is preliminary data.</text>
</comment>
<reference evidence="2" key="1">
    <citation type="journal article" date="2015" name="Nature">
        <title>Complex archaea that bridge the gap between prokaryotes and eukaryotes.</title>
        <authorList>
            <person name="Spang A."/>
            <person name="Saw J.H."/>
            <person name="Jorgensen S.L."/>
            <person name="Zaremba-Niedzwiedzka K."/>
            <person name="Martijn J."/>
            <person name="Lind A.E."/>
            <person name="van Eijk R."/>
            <person name="Schleper C."/>
            <person name="Guy L."/>
            <person name="Ettema T.J."/>
        </authorList>
    </citation>
    <scope>NUCLEOTIDE SEQUENCE</scope>
</reference>
<sequence>EATDITKKSKPSRARARRLPYGFRFTTAASLFFQKILFTPHQMRDRALLGVRNLSIYFKVVDEH</sequence>
<accession>A0A0F8VVX6</accession>
<organism evidence="2">
    <name type="scientific">marine sediment metagenome</name>
    <dbReference type="NCBI Taxonomy" id="412755"/>
    <lineage>
        <taxon>unclassified sequences</taxon>
        <taxon>metagenomes</taxon>
        <taxon>ecological metagenomes</taxon>
    </lineage>
</organism>
<dbReference type="EMBL" id="LAZR01069019">
    <property type="protein sequence ID" value="KKK48523.1"/>
    <property type="molecule type" value="Genomic_DNA"/>
</dbReference>
<keyword evidence="1" id="KW-0472">Membrane</keyword>
<gene>
    <name evidence="2" type="ORF">LCGC14_3144250</name>
</gene>
<evidence type="ECO:0000313" key="2">
    <source>
        <dbReference type="EMBL" id="KKK48523.1"/>
    </source>
</evidence>
<feature type="non-terminal residue" evidence="2">
    <location>
        <position position="1"/>
    </location>
</feature>
<feature type="transmembrane region" description="Helical" evidence="1">
    <location>
        <begin position="21"/>
        <end position="38"/>
    </location>
</feature>
<dbReference type="AlphaFoldDB" id="A0A0F8VVX6"/>
<evidence type="ECO:0000256" key="1">
    <source>
        <dbReference type="SAM" id="Phobius"/>
    </source>
</evidence>
<protein>
    <submittedName>
        <fullName evidence="2">Uncharacterized protein</fullName>
    </submittedName>
</protein>
<keyword evidence="1" id="KW-0812">Transmembrane</keyword>
<keyword evidence="1" id="KW-1133">Transmembrane helix</keyword>